<sequence>MPQMSPMWWETLFILFIMLYLMMNFIIYWMNNKNFNGNKEYLKSNNFKWKW</sequence>
<dbReference type="CTD" id="4509"/>
<accession>A0A1C9J9W7</accession>
<dbReference type="GeneID" id="29288538"/>
<gene>
    <name evidence="2" type="primary">ATP8</name>
</gene>
<organism evidence="2">
    <name type="scientific">Panaorus albomaculatus</name>
    <dbReference type="NCBI Taxonomy" id="300813"/>
    <lineage>
        <taxon>Eukaryota</taxon>
        <taxon>Metazoa</taxon>
        <taxon>Ecdysozoa</taxon>
        <taxon>Arthropoda</taxon>
        <taxon>Hexapoda</taxon>
        <taxon>Insecta</taxon>
        <taxon>Pterygota</taxon>
        <taxon>Neoptera</taxon>
        <taxon>Paraneoptera</taxon>
        <taxon>Hemiptera</taxon>
        <taxon>Heteroptera</taxon>
        <taxon>Panheteroptera</taxon>
        <taxon>Pentatomomorpha</taxon>
        <taxon>Lygaeoidea</taxon>
        <taxon>Rhyparochromidae</taxon>
        <taxon>Rhyparochrominae</taxon>
        <taxon>Panaorus</taxon>
    </lineage>
</organism>
<protein>
    <submittedName>
        <fullName evidence="2">ATP synthase F0 subunit 8</fullName>
    </submittedName>
</protein>
<keyword evidence="1" id="KW-0812">Transmembrane</keyword>
<feature type="transmembrane region" description="Helical" evidence="1">
    <location>
        <begin position="12"/>
        <end position="30"/>
    </location>
</feature>
<keyword evidence="1" id="KW-0472">Membrane</keyword>
<keyword evidence="1" id="KW-1133">Transmembrane helix</keyword>
<name>A0A1C9J9W7_9HEMI</name>
<dbReference type="AlphaFoldDB" id="A0A1C9J9W7"/>
<dbReference type="EMBL" id="KX216853">
    <property type="protein sequence ID" value="AOP18550.1"/>
    <property type="molecule type" value="Genomic_DNA"/>
</dbReference>
<geneLocation type="mitochondrion" evidence="2"/>
<keyword evidence="2" id="KW-0496">Mitochondrion</keyword>
<proteinExistence type="predicted"/>
<evidence type="ECO:0000256" key="1">
    <source>
        <dbReference type="SAM" id="Phobius"/>
    </source>
</evidence>
<evidence type="ECO:0000313" key="2">
    <source>
        <dbReference type="EMBL" id="AOP18550.1"/>
    </source>
</evidence>
<dbReference type="RefSeq" id="YP_009306193.1">
    <property type="nucleotide sequence ID" value="NC_031364.1"/>
</dbReference>
<reference evidence="2" key="1">
    <citation type="submission" date="2016-05" db="EMBL/GenBank/DDBJ databases">
        <title>First Mitochondrial Genome for the Family Rhyparochromidae (Hemiptera: Heteroptera) Reveals Novel Tandem Repeats in the Control Region.</title>
        <authorList>
            <person name="Li T."/>
        </authorList>
    </citation>
    <scope>NUCLEOTIDE SEQUENCE</scope>
</reference>